<sequence>MEHAAEEAALRGTGLRVVQVLSWPTAPVLRGVTVAGSAAEAFHSRAEASVEEAVSRARTTAPGVEVTGSVAMGEVLPVLTELSAPASLIAVGSKGRGAFSGLLLGSVAMHLASHSRCPVLVVRGTAEPSGPVMAAVDGSAANRAAVAFAFEEASLREVDLVATHVWSEWSVPPTVPRDPSEAYARKPGELRDEEEALLSEALAGHAGRYPDVRVEHRVLRGRTRERLMDASKGARMLVVGARGHGGFTGMLLGSVSQAVLHHAHCPVVVVPAEGDR</sequence>
<dbReference type="PANTHER" id="PTHR46268">
    <property type="entry name" value="STRESS RESPONSE PROTEIN NHAX"/>
    <property type="match status" value="1"/>
</dbReference>
<dbReference type="AlphaFoldDB" id="A0A1E7JR42"/>
<feature type="domain" description="UspA" evidence="2">
    <location>
        <begin position="2"/>
        <end position="123"/>
    </location>
</feature>
<protein>
    <submittedName>
        <fullName evidence="3">Universal stress protein UspA</fullName>
    </submittedName>
</protein>
<proteinExistence type="inferred from homology"/>
<dbReference type="SUPFAM" id="SSF52402">
    <property type="entry name" value="Adenine nucleotide alpha hydrolases-like"/>
    <property type="match status" value="2"/>
</dbReference>
<dbReference type="InterPro" id="IPR014729">
    <property type="entry name" value="Rossmann-like_a/b/a_fold"/>
</dbReference>
<evidence type="ECO:0000259" key="2">
    <source>
        <dbReference type="Pfam" id="PF00582"/>
    </source>
</evidence>
<accession>A0A1E7JR42</accession>
<evidence type="ECO:0000256" key="1">
    <source>
        <dbReference type="ARBA" id="ARBA00008791"/>
    </source>
</evidence>
<keyword evidence="4" id="KW-1185">Reference proteome</keyword>
<dbReference type="PATRIC" id="fig|933944.5.peg.5417"/>
<name>A0A1E7JR42_9ACTN</name>
<dbReference type="Gene3D" id="3.40.50.620">
    <property type="entry name" value="HUPs"/>
    <property type="match status" value="2"/>
</dbReference>
<dbReference type="InterPro" id="IPR006016">
    <property type="entry name" value="UspA"/>
</dbReference>
<dbReference type="EMBL" id="LJGT01000038">
    <property type="protein sequence ID" value="OEU90751.1"/>
    <property type="molecule type" value="Genomic_DNA"/>
</dbReference>
<dbReference type="PANTHER" id="PTHR46268:SF6">
    <property type="entry name" value="UNIVERSAL STRESS PROTEIN UP12"/>
    <property type="match status" value="1"/>
</dbReference>
<dbReference type="Proteomes" id="UP000176087">
    <property type="component" value="Unassembled WGS sequence"/>
</dbReference>
<dbReference type="InterPro" id="IPR006015">
    <property type="entry name" value="Universal_stress_UspA"/>
</dbReference>
<dbReference type="PRINTS" id="PR01438">
    <property type="entry name" value="UNVRSLSTRESS"/>
</dbReference>
<comment type="caution">
    <text evidence="3">The sequence shown here is derived from an EMBL/GenBank/DDBJ whole genome shotgun (WGS) entry which is preliminary data.</text>
</comment>
<dbReference type="STRING" id="933944.AN215_11870"/>
<comment type="similarity">
    <text evidence="1">Belongs to the universal stress protein A family.</text>
</comment>
<evidence type="ECO:0000313" key="4">
    <source>
        <dbReference type="Proteomes" id="UP000176087"/>
    </source>
</evidence>
<evidence type="ECO:0000313" key="3">
    <source>
        <dbReference type="EMBL" id="OEU90751.1"/>
    </source>
</evidence>
<reference evidence="3 4" key="1">
    <citation type="journal article" date="2016" name="Front. Microbiol.">
        <title>Comparative Genomics Analysis of Streptomyces Species Reveals Their Adaptation to the Marine Environment and Their Diversity at the Genomic Level.</title>
        <authorList>
            <person name="Tian X."/>
            <person name="Zhang Z."/>
            <person name="Yang T."/>
            <person name="Chen M."/>
            <person name="Li J."/>
            <person name="Chen F."/>
            <person name="Yang J."/>
            <person name="Li W."/>
            <person name="Zhang B."/>
            <person name="Zhang Z."/>
            <person name="Wu J."/>
            <person name="Zhang C."/>
            <person name="Long L."/>
            <person name="Xiao J."/>
        </authorList>
    </citation>
    <scope>NUCLEOTIDE SEQUENCE [LARGE SCALE GENOMIC DNA]</scope>
    <source>
        <strain evidence="3 4">SCSIO 10390</strain>
    </source>
</reference>
<gene>
    <name evidence="3" type="ORF">AN215_11870</name>
</gene>
<dbReference type="Pfam" id="PF00582">
    <property type="entry name" value="Usp"/>
    <property type="match status" value="2"/>
</dbReference>
<feature type="domain" description="UspA" evidence="2">
    <location>
        <begin position="131"/>
        <end position="271"/>
    </location>
</feature>
<dbReference type="OrthoDB" id="3174546at2"/>
<organism evidence="3 4">
    <name type="scientific">Streptomyces abyssalis</name>
    <dbReference type="NCBI Taxonomy" id="933944"/>
    <lineage>
        <taxon>Bacteria</taxon>
        <taxon>Bacillati</taxon>
        <taxon>Actinomycetota</taxon>
        <taxon>Actinomycetes</taxon>
        <taxon>Kitasatosporales</taxon>
        <taxon>Streptomycetaceae</taxon>
        <taxon>Streptomyces</taxon>
    </lineage>
</organism>